<dbReference type="OrthoDB" id="295536at2759"/>
<protein>
    <submittedName>
        <fullName evidence="8">B30.2/SPRY domain-containing protein</fullName>
    </submittedName>
</protein>
<dbReference type="InterPro" id="IPR050617">
    <property type="entry name" value="E3_ligase_FN3/SPRY"/>
</dbReference>
<gene>
    <name evidence="5" type="ORF">DME_LOCUS8834</name>
</gene>
<dbReference type="GO" id="GO:0007411">
    <property type="term" value="P:axon guidance"/>
    <property type="evidence" value="ECO:0007669"/>
    <property type="project" value="TreeGrafter"/>
</dbReference>
<dbReference type="Gene3D" id="2.60.120.920">
    <property type="match status" value="1"/>
</dbReference>
<name>A0A0N4UCN3_DRAME</name>
<dbReference type="Gene3D" id="1.20.5.170">
    <property type="match status" value="1"/>
</dbReference>
<dbReference type="InterPro" id="IPR001870">
    <property type="entry name" value="B30.2/SPRY"/>
</dbReference>
<dbReference type="InterPro" id="IPR003961">
    <property type="entry name" value="FN3_dom"/>
</dbReference>
<dbReference type="InterPro" id="IPR013783">
    <property type="entry name" value="Ig-like_fold"/>
</dbReference>
<dbReference type="EMBL" id="UYYG01001173">
    <property type="protein sequence ID" value="VDN58861.1"/>
    <property type="molecule type" value="Genomic_DNA"/>
</dbReference>
<evidence type="ECO:0000259" key="3">
    <source>
        <dbReference type="PROSITE" id="PS50188"/>
    </source>
</evidence>
<dbReference type="InterPro" id="IPR003877">
    <property type="entry name" value="SPRY_dom"/>
</dbReference>
<dbReference type="FunFam" id="2.60.40.10:FF:000178">
    <property type="entry name" value="E3 ubiquitin-protein ligase TRIM9 isoform X1"/>
    <property type="match status" value="1"/>
</dbReference>
<dbReference type="InterPro" id="IPR003649">
    <property type="entry name" value="Bbox_C"/>
</dbReference>
<dbReference type="WBParaSite" id="DME_0000503501-mRNA-1">
    <property type="protein sequence ID" value="DME_0000503501-mRNA-1"/>
    <property type="gene ID" value="DME_0000503501"/>
</dbReference>
<sequence>MAELSQTLTLLSEKAKHATEEIAKLKLLHEKINTNCSQFKEKLSAQIDALIEQLQEKKKIFLQHVENERNYKRRVFKEQISRCTGKLSRTTALIQFCIEILKEPDPVTYLQVSNALINRATTQEFLWHKEMQTKPEVDTEFVLNIDATHLRYAIECLDFAQLKVPNRPIIQTAECSAENNSVTVVWKAADKSCGTDGYILEIDSGNDDGLFKEVYCGPDTICTIDGLHFNTVYNALAWFQLCKSPSIVELHLSNESMSVSGSSMEYRCILGSIAFSRGVHYWEVTVDRQDGNGDIVVGVAQSSINLQTMLGKDLHGWSMYIDGERSWFLHNETHHSRIAGGIRTGSVIGILMDCDHGSLAFYLDDRRREFDGQRFAFRNMPRGLYYPAFSVNRNSMITVHTGLPPPINSSSDDSNSD</sequence>
<feature type="coiled-coil region" evidence="2">
    <location>
        <begin position="1"/>
        <end position="60"/>
    </location>
</feature>
<feature type="domain" description="B30.2/SPRY" evidence="3">
    <location>
        <begin position="219"/>
        <end position="406"/>
    </location>
</feature>
<dbReference type="InterPro" id="IPR036116">
    <property type="entry name" value="FN3_sf"/>
</dbReference>
<reference evidence="8" key="1">
    <citation type="submission" date="2017-02" db="UniProtKB">
        <authorList>
            <consortium name="WormBaseParasite"/>
        </authorList>
    </citation>
    <scope>IDENTIFICATION</scope>
</reference>
<accession>A0A0N4UCN3</accession>
<dbReference type="InterPro" id="IPR013320">
    <property type="entry name" value="ConA-like_dom_sf"/>
</dbReference>
<evidence type="ECO:0000259" key="4">
    <source>
        <dbReference type="PROSITE" id="PS51262"/>
    </source>
</evidence>
<dbReference type="Proteomes" id="UP000274756">
    <property type="component" value="Unassembled WGS sequence"/>
</dbReference>
<evidence type="ECO:0000313" key="6">
    <source>
        <dbReference type="Proteomes" id="UP000038040"/>
    </source>
</evidence>
<dbReference type="SUPFAM" id="SSF49899">
    <property type="entry name" value="Concanavalin A-like lectins/glucanases"/>
    <property type="match status" value="1"/>
</dbReference>
<evidence type="ECO:0000256" key="1">
    <source>
        <dbReference type="ARBA" id="ARBA00023054"/>
    </source>
</evidence>
<dbReference type="AlphaFoldDB" id="A0A0N4UCN3"/>
<dbReference type="SMART" id="SM00502">
    <property type="entry name" value="BBC"/>
    <property type="match status" value="1"/>
</dbReference>
<evidence type="ECO:0000313" key="5">
    <source>
        <dbReference type="EMBL" id="VDN58861.1"/>
    </source>
</evidence>
<dbReference type="PROSITE" id="PS50188">
    <property type="entry name" value="B302_SPRY"/>
    <property type="match status" value="1"/>
</dbReference>
<proteinExistence type="predicted"/>
<dbReference type="SMART" id="SM00449">
    <property type="entry name" value="SPRY"/>
    <property type="match status" value="1"/>
</dbReference>
<feature type="domain" description="COS" evidence="4">
    <location>
        <begin position="101"/>
        <end position="160"/>
    </location>
</feature>
<dbReference type="Pfam" id="PF00622">
    <property type="entry name" value="SPRY"/>
    <property type="match status" value="1"/>
</dbReference>
<dbReference type="STRING" id="318479.A0A0N4UCN3"/>
<dbReference type="CDD" id="cd00063">
    <property type="entry name" value="FN3"/>
    <property type="match status" value="1"/>
</dbReference>
<reference evidence="5 7" key="2">
    <citation type="submission" date="2018-11" db="EMBL/GenBank/DDBJ databases">
        <authorList>
            <consortium name="Pathogen Informatics"/>
        </authorList>
    </citation>
    <scope>NUCLEOTIDE SEQUENCE [LARGE SCALE GENOMIC DNA]</scope>
</reference>
<evidence type="ECO:0000313" key="8">
    <source>
        <dbReference type="WBParaSite" id="DME_0000503501-mRNA-1"/>
    </source>
</evidence>
<dbReference type="GO" id="GO:0043005">
    <property type="term" value="C:neuron projection"/>
    <property type="evidence" value="ECO:0007669"/>
    <property type="project" value="TreeGrafter"/>
</dbReference>
<dbReference type="Proteomes" id="UP000038040">
    <property type="component" value="Unplaced"/>
</dbReference>
<dbReference type="InterPro" id="IPR043136">
    <property type="entry name" value="B30.2/SPRY_sf"/>
</dbReference>
<dbReference type="Gene3D" id="2.60.40.10">
    <property type="entry name" value="Immunoglobulins"/>
    <property type="match status" value="1"/>
</dbReference>
<keyword evidence="1 2" id="KW-0175">Coiled coil</keyword>
<evidence type="ECO:0000256" key="2">
    <source>
        <dbReference type="SAM" id="Coils"/>
    </source>
</evidence>
<dbReference type="SUPFAM" id="SSF49265">
    <property type="entry name" value="Fibronectin type III"/>
    <property type="match status" value="1"/>
</dbReference>
<evidence type="ECO:0000313" key="7">
    <source>
        <dbReference type="Proteomes" id="UP000274756"/>
    </source>
</evidence>
<keyword evidence="7" id="KW-1185">Reference proteome</keyword>
<dbReference type="PANTHER" id="PTHR24099">
    <property type="entry name" value="E3 UBIQUITIN-PROTEIN LIGASE TRIM36-RELATED"/>
    <property type="match status" value="1"/>
</dbReference>
<dbReference type="PROSITE" id="PS51262">
    <property type="entry name" value="COS"/>
    <property type="match status" value="1"/>
</dbReference>
<dbReference type="InterPro" id="IPR017903">
    <property type="entry name" value="COS_domain"/>
</dbReference>
<dbReference type="PANTHER" id="PTHR24099:SF15">
    <property type="entry name" value="E3 UBIQUITIN-PROTEIN LIGASE TRIM9"/>
    <property type="match status" value="1"/>
</dbReference>
<organism evidence="6 8">
    <name type="scientific">Dracunculus medinensis</name>
    <name type="common">Guinea worm</name>
    <dbReference type="NCBI Taxonomy" id="318479"/>
    <lineage>
        <taxon>Eukaryota</taxon>
        <taxon>Metazoa</taxon>
        <taxon>Ecdysozoa</taxon>
        <taxon>Nematoda</taxon>
        <taxon>Chromadorea</taxon>
        <taxon>Rhabditida</taxon>
        <taxon>Spirurina</taxon>
        <taxon>Dracunculoidea</taxon>
        <taxon>Dracunculidae</taxon>
        <taxon>Dracunculus</taxon>
    </lineage>
</organism>
<dbReference type="CDD" id="cd12889">
    <property type="entry name" value="SPRY_PRY_TRIM67_9"/>
    <property type="match status" value="1"/>
</dbReference>